<keyword evidence="4" id="KW-1185">Reference proteome</keyword>
<dbReference type="Gene3D" id="3.40.190.10">
    <property type="entry name" value="Periplasmic binding protein-like II"/>
    <property type="match status" value="1"/>
</dbReference>
<dbReference type="Pfam" id="PF00496">
    <property type="entry name" value="SBP_bac_5"/>
    <property type="match status" value="1"/>
</dbReference>
<feature type="signal peptide" evidence="1">
    <location>
        <begin position="1"/>
        <end position="22"/>
    </location>
</feature>
<sequence>MRTSVTAIAGAAVLVFGLAACGGSGGDSGSGDGSPKKGGTLKIVGSSDPDHIDPAAGYSTVSQALSRQFARTLFISKSSNNFAEAIPMQPDAASEVPTKANGGISADGKTITIKMRTGIKWNTQPAREVTAEDFIRGWKRLCNPASPSGAQGYWITTIDGMEAYCKGYTKVDPKNAKAMADYQNGHQVSGLSAQGDKTIIVKLKQPAGDLFNIMSMGFGSAAPKEYDAYIPDSPEFRSHTVSDGPYQITSYTANKTIVLDRNPAWSGASDPQRPAYVDKIQVTLGQDQPDAVQQQLEQGTADLAWDQPVPTPSIPRLKSAKDPNFAIMKAPQSNPYLVFNTLSPNNGGALGKKAVRQALEYAIDKTALVKIYGGPDVAEPLNQIIPPENVGYQQINPYPTPGNAGDPAKCKSLLAAAGYPKGLTLKFPYRVSSNHPKIAESVKQNLAACGVTAQTAPDTNGNFYGESLVTPANAKAGKWDIAAPGWIPDWYGPNGRTLIQPLFDGRTYGQNSSDYGGYSNPEVGKLIDQALQSIDENQIASYWHQADVKIMDDAAVIPFMAQKYPIYKSKRTKNAEFIAANQAYDFSKIWLSS</sequence>
<dbReference type="GO" id="GO:0042597">
    <property type="term" value="C:periplasmic space"/>
    <property type="evidence" value="ECO:0007669"/>
    <property type="project" value="UniProtKB-ARBA"/>
</dbReference>
<comment type="caution">
    <text evidence="3">The sequence shown here is derived from an EMBL/GenBank/DDBJ whole genome shotgun (WGS) entry which is preliminary data.</text>
</comment>
<dbReference type="PANTHER" id="PTHR30290:SF83">
    <property type="entry name" value="ABC TRANSPORTER SUBSTRATE-BINDING PROTEIN"/>
    <property type="match status" value="1"/>
</dbReference>
<accession>A0A939PC03</accession>
<keyword evidence="1" id="KW-0732">Signal</keyword>
<dbReference type="PIRSF" id="PIRSF002741">
    <property type="entry name" value="MppA"/>
    <property type="match status" value="1"/>
</dbReference>
<dbReference type="AlphaFoldDB" id="A0A939PC03"/>
<organism evidence="3 4">
    <name type="scientific">Actinomadura barringtoniae</name>
    <dbReference type="NCBI Taxonomy" id="1427535"/>
    <lineage>
        <taxon>Bacteria</taxon>
        <taxon>Bacillati</taxon>
        <taxon>Actinomycetota</taxon>
        <taxon>Actinomycetes</taxon>
        <taxon>Streptosporangiales</taxon>
        <taxon>Thermomonosporaceae</taxon>
        <taxon>Actinomadura</taxon>
    </lineage>
</organism>
<dbReference type="GO" id="GO:0043190">
    <property type="term" value="C:ATP-binding cassette (ABC) transporter complex"/>
    <property type="evidence" value="ECO:0007669"/>
    <property type="project" value="InterPro"/>
</dbReference>
<dbReference type="GO" id="GO:1904680">
    <property type="term" value="F:peptide transmembrane transporter activity"/>
    <property type="evidence" value="ECO:0007669"/>
    <property type="project" value="TreeGrafter"/>
</dbReference>
<name>A0A939PC03_9ACTN</name>
<evidence type="ECO:0000259" key="2">
    <source>
        <dbReference type="Pfam" id="PF00496"/>
    </source>
</evidence>
<reference evidence="3" key="1">
    <citation type="submission" date="2021-03" db="EMBL/GenBank/DDBJ databases">
        <authorList>
            <person name="Kanchanasin P."/>
            <person name="Saeng-In P."/>
            <person name="Phongsopitanun W."/>
            <person name="Yuki M."/>
            <person name="Kudo T."/>
            <person name="Ohkuma M."/>
            <person name="Tanasupawat S."/>
        </authorList>
    </citation>
    <scope>NUCLEOTIDE SEQUENCE</scope>
    <source>
        <strain evidence="3">GKU 128</strain>
    </source>
</reference>
<dbReference type="CDD" id="cd08506">
    <property type="entry name" value="PBP2_clavulanate_OppA2"/>
    <property type="match status" value="1"/>
</dbReference>
<evidence type="ECO:0000256" key="1">
    <source>
        <dbReference type="SAM" id="SignalP"/>
    </source>
</evidence>
<dbReference type="InterPro" id="IPR030678">
    <property type="entry name" value="Peptide/Ni-bd"/>
</dbReference>
<proteinExistence type="predicted"/>
<evidence type="ECO:0000313" key="3">
    <source>
        <dbReference type="EMBL" id="MBO2449861.1"/>
    </source>
</evidence>
<protein>
    <submittedName>
        <fullName evidence="3">ABC transporter substrate-binding protein</fullName>
    </submittedName>
</protein>
<dbReference type="InterPro" id="IPR000914">
    <property type="entry name" value="SBP_5_dom"/>
</dbReference>
<dbReference type="PROSITE" id="PS51257">
    <property type="entry name" value="PROKAR_LIPOPROTEIN"/>
    <property type="match status" value="1"/>
</dbReference>
<gene>
    <name evidence="3" type="ORF">J4573_22355</name>
</gene>
<dbReference type="PANTHER" id="PTHR30290">
    <property type="entry name" value="PERIPLASMIC BINDING COMPONENT OF ABC TRANSPORTER"/>
    <property type="match status" value="1"/>
</dbReference>
<dbReference type="InterPro" id="IPR039424">
    <property type="entry name" value="SBP_5"/>
</dbReference>
<feature type="chain" id="PRO_5038362551" evidence="1">
    <location>
        <begin position="23"/>
        <end position="593"/>
    </location>
</feature>
<dbReference type="EMBL" id="JAGEOJ010000009">
    <property type="protein sequence ID" value="MBO2449861.1"/>
    <property type="molecule type" value="Genomic_DNA"/>
</dbReference>
<evidence type="ECO:0000313" key="4">
    <source>
        <dbReference type="Proteomes" id="UP000669179"/>
    </source>
</evidence>
<dbReference type="SUPFAM" id="SSF53850">
    <property type="entry name" value="Periplasmic binding protein-like II"/>
    <property type="match status" value="1"/>
</dbReference>
<feature type="domain" description="Solute-binding protein family 5" evidence="2">
    <location>
        <begin position="103"/>
        <end position="494"/>
    </location>
</feature>
<dbReference type="Proteomes" id="UP000669179">
    <property type="component" value="Unassembled WGS sequence"/>
</dbReference>
<dbReference type="GO" id="GO:0015833">
    <property type="term" value="P:peptide transport"/>
    <property type="evidence" value="ECO:0007669"/>
    <property type="project" value="TreeGrafter"/>
</dbReference>
<dbReference type="Gene3D" id="3.10.105.10">
    <property type="entry name" value="Dipeptide-binding Protein, Domain 3"/>
    <property type="match status" value="1"/>
</dbReference>